<dbReference type="RefSeq" id="WP_071364105.1">
    <property type="nucleotide sequence ID" value="NZ_MLYP01000002.1"/>
</dbReference>
<gene>
    <name evidence="1" type="ORF">BIV24_00735</name>
</gene>
<dbReference type="Proteomes" id="UP000179935">
    <property type="component" value="Unassembled WGS sequence"/>
</dbReference>
<dbReference type="EMBL" id="MLYP01000002">
    <property type="protein sequence ID" value="OIK01584.1"/>
    <property type="molecule type" value="Genomic_DNA"/>
</dbReference>
<evidence type="ECO:0000313" key="1">
    <source>
        <dbReference type="EMBL" id="OIK01584.1"/>
    </source>
</evidence>
<comment type="caution">
    <text evidence="1">The sequence shown here is derived from an EMBL/GenBank/DDBJ whole genome shotgun (WGS) entry which is preliminary data.</text>
</comment>
<dbReference type="Pfam" id="PF08974">
    <property type="entry name" value="DUF1877"/>
    <property type="match status" value="1"/>
</dbReference>
<reference evidence="1 2" key="1">
    <citation type="submission" date="2016-10" db="EMBL/GenBank/DDBJ databases">
        <title>Genome sequence of Streptomyces sp. MUSC 93.</title>
        <authorList>
            <person name="Lee L.-H."/>
            <person name="Ser H.-L."/>
            <person name="Law J.W.-F."/>
        </authorList>
    </citation>
    <scope>NUCLEOTIDE SEQUENCE [LARGE SCALE GENOMIC DNA]</scope>
    <source>
        <strain evidence="1 2">MUSC 93</strain>
    </source>
</reference>
<dbReference type="Gene3D" id="3.40.1760.10">
    <property type="entry name" value="YfbM-like super family"/>
    <property type="match status" value="1"/>
</dbReference>
<dbReference type="InterPro" id="IPR035944">
    <property type="entry name" value="YfbM-like_sf"/>
</dbReference>
<organism evidence="1 2">
    <name type="scientific">Streptomyces colonosanans</name>
    <dbReference type="NCBI Taxonomy" id="1428652"/>
    <lineage>
        <taxon>Bacteria</taxon>
        <taxon>Bacillati</taxon>
        <taxon>Actinomycetota</taxon>
        <taxon>Actinomycetes</taxon>
        <taxon>Kitasatosporales</taxon>
        <taxon>Streptomycetaceae</taxon>
        <taxon>Streptomyces</taxon>
    </lineage>
</organism>
<protein>
    <recommendedName>
        <fullName evidence="3">DUF1877 domain-containing protein</fullName>
    </recommendedName>
</protein>
<dbReference type="InterPro" id="IPR015068">
    <property type="entry name" value="DUF1877"/>
</dbReference>
<accession>A0A1S2Q693</accession>
<dbReference type="AlphaFoldDB" id="A0A1S2Q693"/>
<proteinExistence type="predicted"/>
<sequence>MSIEMQLRAMPESEIREDWAWLEEFMKDAGDFDRFQAERRAGTAEAVEYHFPALHEVYRAACTLQGSHDWELPVFGGSPVYHATHNQPPFLILRPVQVREVAAFLAAVSFDDLWEAARPKVLPPFSAFDEAEVKGWFLTHHTDLRAFYNRTVPTGHAVVKAFWY</sequence>
<name>A0A1S2Q693_9ACTN</name>
<evidence type="ECO:0000313" key="2">
    <source>
        <dbReference type="Proteomes" id="UP000179935"/>
    </source>
</evidence>
<evidence type="ECO:0008006" key="3">
    <source>
        <dbReference type="Google" id="ProtNLM"/>
    </source>
</evidence>
<keyword evidence="2" id="KW-1185">Reference proteome</keyword>